<protein>
    <submittedName>
        <fullName evidence="3">Uncharacterized protein</fullName>
    </submittedName>
</protein>
<reference evidence="3" key="1">
    <citation type="submission" date="2022-11" db="UniProtKB">
        <authorList>
            <consortium name="WormBaseParasite"/>
        </authorList>
    </citation>
    <scope>IDENTIFICATION</scope>
</reference>
<dbReference type="AlphaFoldDB" id="A0A914QW39"/>
<sequence length="391" mass="45169">MSGKHLSTSYSNINLDFEKNHKLQKTKNINKSTLSLHIENKFETATATDTLFDDEIRSTTNKGKKHNLAKNWDISKQLHNGPPSIIQNLFEFPRQQKDETTKPEIMEFKASQMLLNPNSKISRTDYSKFFHSLKTEQQHFFKKYEEERQQLANELLKTQILLREERTKNEKLENASKIKDVISGEQIEDTGTVNIDAEIPSGTVLTNEIYYDMIKQIPEQKIRRKKILEFYGLSSRENDLCVLPSAYLYKFDAQFQQERKTAVKNQRLSNFNKETVLFPSDKLPIVPESNSLASSRSVSTNENVINDSEMIDESNYHDMPVLQAMDVTGPVSKKIRLESFPLNIPITVNSGCQTDVPLTVNFECQTDLRLQQVLKLEEANTKLKNFKDKTY</sequence>
<dbReference type="WBParaSite" id="PDA_v2.g8003.t1">
    <property type="protein sequence ID" value="PDA_v2.g8003.t1"/>
    <property type="gene ID" value="PDA_v2.g8003"/>
</dbReference>
<dbReference type="Proteomes" id="UP000887578">
    <property type="component" value="Unplaced"/>
</dbReference>
<evidence type="ECO:0000256" key="1">
    <source>
        <dbReference type="SAM" id="Coils"/>
    </source>
</evidence>
<evidence type="ECO:0000313" key="2">
    <source>
        <dbReference type="Proteomes" id="UP000887578"/>
    </source>
</evidence>
<proteinExistence type="predicted"/>
<organism evidence="2 3">
    <name type="scientific">Panagrolaimus davidi</name>
    <dbReference type="NCBI Taxonomy" id="227884"/>
    <lineage>
        <taxon>Eukaryota</taxon>
        <taxon>Metazoa</taxon>
        <taxon>Ecdysozoa</taxon>
        <taxon>Nematoda</taxon>
        <taxon>Chromadorea</taxon>
        <taxon>Rhabditida</taxon>
        <taxon>Tylenchina</taxon>
        <taxon>Panagrolaimomorpha</taxon>
        <taxon>Panagrolaimoidea</taxon>
        <taxon>Panagrolaimidae</taxon>
        <taxon>Panagrolaimus</taxon>
    </lineage>
</organism>
<name>A0A914QW39_9BILA</name>
<evidence type="ECO:0000313" key="3">
    <source>
        <dbReference type="WBParaSite" id="PDA_v2.g8003.t1"/>
    </source>
</evidence>
<accession>A0A914QW39</accession>
<keyword evidence="2" id="KW-1185">Reference proteome</keyword>
<keyword evidence="1" id="KW-0175">Coiled coil</keyword>
<feature type="coiled-coil region" evidence="1">
    <location>
        <begin position="141"/>
        <end position="175"/>
    </location>
</feature>